<dbReference type="OrthoDB" id="18786at2759"/>
<accession>A0A1Y3B8Z3</accession>
<dbReference type="GO" id="GO:0017119">
    <property type="term" value="C:Golgi transport complex"/>
    <property type="evidence" value="ECO:0007669"/>
    <property type="project" value="InterPro"/>
</dbReference>
<protein>
    <submittedName>
        <fullName evidence="2">Conserved oligomeric Golgi complex subunit 5-like protein</fullName>
    </submittedName>
</protein>
<dbReference type="GO" id="GO:0006891">
    <property type="term" value="P:intra-Golgi vesicle-mediated transport"/>
    <property type="evidence" value="ECO:0007669"/>
    <property type="project" value="InterPro"/>
</dbReference>
<evidence type="ECO:0000313" key="2">
    <source>
        <dbReference type="EMBL" id="OTF76086.1"/>
    </source>
</evidence>
<feature type="domain" description="Conserved oligomeric Golgi complex subunit 5 helical" evidence="1">
    <location>
        <begin position="49"/>
        <end position="241"/>
    </location>
</feature>
<organism evidence="2 3">
    <name type="scientific">Euroglyphus maynei</name>
    <name type="common">Mayne's house dust mite</name>
    <dbReference type="NCBI Taxonomy" id="6958"/>
    <lineage>
        <taxon>Eukaryota</taxon>
        <taxon>Metazoa</taxon>
        <taxon>Ecdysozoa</taxon>
        <taxon>Arthropoda</taxon>
        <taxon>Chelicerata</taxon>
        <taxon>Arachnida</taxon>
        <taxon>Acari</taxon>
        <taxon>Acariformes</taxon>
        <taxon>Sarcoptiformes</taxon>
        <taxon>Astigmata</taxon>
        <taxon>Psoroptidia</taxon>
        <taxon>Analgoidea</taxon>
        <taxon>Pyroglyphidae</taxon>
        <taxon>Pyroglyphinae</taxon>
        <taxon>Euroglyphus</taxon>
    </lineage>
</organism>
<comment type="caution">
    <text evidence="2">The sequence shown here is derived from an EMBL/GenBank/DDBJ whole genome shotgun (WGS) entry which is preliminary data.</text>
</comment>
<gene>
    <name evidence="2" type="ORF">BLA29_003664</name>
</gene>
<name>A0A1Y3B8Z3_EURMA</name>
<keyword evidence="3" id="KW-1185">Reference proteome</keyword>
<dbReference type="PANTHER" id="PTHR13228">
    <property type="entry name" value="CONSERVED OLIGOMERIC GOLGI COMPLEX COMPONENT 5"/>
    <property type="match status" value="1"/>
</dbReference>
<dbReference type="InterPro" id="IPR048485">
    <property type="entry name" value="COG5_helical"/>
</dbReference>
<proteinExistence type="predicted"/>
<feature type="non-terminal residue" evidence="2">
    <location>
        <position position="565"/>
    </location>
</feature>
<dbReference type="InterPro" id="IPR019465">
    <property type="entry name" value="Cog5"/>
</dbReference>
<sequence>MHLMERIDESKLFDVKNEQAIFLKEIVKLSQYINEIDGIIESDGENRLLHKLNCISNDLEKFRIIRTKLLGEVDLLLKNGLESSLDQNVISTAIQVYHNLRLLNQIVNDLIDAKCHSIEQSLSKLFDDMNMKELKLSLPSSRQNNLMKTSIRSDCKFNLENLYNHFHQLSMMIRMMKKRRDNQTQTLLIEFIDGKDELLRRFWQEIIGIFSKTFDQLFQCSPVIKKLIESDYPKILSLFLDYSRRIITDEPDIEREKSLRTTIEQFEQAYLSNSLSSLFESVNRIFGVMKISKIDSIPSEKDVDIVINDISNEISVTNFDPILLESICRNIVKTINLFAFKCEQLVSNDGDATQVIGKFTINQRHNSLIIHTLNYFQKQLKNLIKNNERNHLILKKHLEQSSLKTIDNLILNTFEPFISSIQDAIEDIILTIHNENYNINRIHRMAAFVIDFFLLQNCLIRPISAIGRRKIANDFQQLEEIIIPICNRLGNVGRSFQILKAFKTLLPLSPEELCESTIIGDPIPHYLVIHFFISNYTANELKSPYEFKDWSIGRYSQWFMANDDD</sequence>
<dbReference type="Proteomes" id="UP000194236">
    <property type="component" value="Unassembled WGS sequence"/>
</dbReference>
<dbReference type="Pfam" id="PF20649">
    <property type="entry name" value="COG5_C"/>
    <property type="match status" value="1"/>
</dbReference>
<dbReference type="PANTHER" id="PTHR13228:SF3">
    <property type="entry name" value="CONSERVED OLIGOMERIC GOLGI COMPLEX SUBUNIT 5"/>
    <property type="match status" value="1"/>
</dbReference>
<evidence type="ECO:0000259" key="1">
    <source>
        <dbReference type="Pfam" id="PF20649"/>
    </source>
</evidence>
<evidence type="ECO:0000313" key="3">
    <source>
        <dbReference type="Proteomes" id="UP000194236"/>
    </source>
</evidence>
<reference evidence="2 3" key="1">
    <citation type="submission" date="2017-03" db="EMBL/GenBank/DDBJ databases">
        <title>Genome Survey of Euroglyphus maynei.</title>
        <authorList>
            <person name="Arlian L.G."/>
            <person name="Morgan M.S."/>
            <person name="Rider S.D."/>
        </authorList>
    </citation>
    <scope>NUCLEOTIDE SEQUENCE [LARGE SCALE GENOMIC DNA]</scope>
    <source>
        <strain evidence="2">Arlian Lab</strain>
        <tissue evidence="2">Whole body</tissue>
    </source>
</reference>
<dbReference type="AlphaFoldDB" id="A0A1Y3B8Z3"/>
<dbReference type="EMBL" id="MUJZ01039126">
    <property type="protein sequence ID" value="OTF76086.1"/>
    <property type="molecule type" value="Genomic_DNA"/>
</dbReference>